<dbReference type="AlphaFoldDB" id="A0A7S4VJG7"/>
<dbReference type="PANTHER" id="PTHR43802">
    <property type="entry name" value="ENOYL-COA HYDRATASE"/>
    <property type="match status" value="1"/>
</dbReference>
<comment type="similarity">
    <text evidence="1">Belongs to the enoyl-CoA hydratase/isomerase family.</text>
</comment>
<name>A0A7S4VJG7_9STRA</name>
<dbReference type="InterPro" id="IPR029045">
    <property type="entry name" value="ClpP/crotonase-like_dom_sf"/>
</dbReference>
<dbReference type="EMBL" id="HBNS01023856">
    <property type="protein sequence ID" value="CAE4614691.1"/>
    <property type="molecule type" value="Transcribed_RNA"/>
</dbReference>
<sequence length="300" mass="33349">MSDKKTEKEPVVLTNFIELPKSSKRAFIVTINRPNQLNAFNTDVCHSLANIFHSLAKYFHEQSSGNDGNDGEYEDVVAVILTGRGKSFCAGADLSNPPNPLDQSSELEHHLRINPVFQMDSLRIPIIAAIRGHCITGGFELALACDILVGDTTSKFRDTHVKFNVAPCWGLSQKLQRKIGYGRASLVSYTAQFINANQAFQWGLLDEIVGVDDNVSSSSSISLDVKRAIEIADDIGMNDNLMVQRYKNALKQGGKMDLEKGLQRERQLGMAHYLRVMDDGKTMDGAREFITNETRPRSKL</sequence>
<gene>
    <name evidence="2" type="ORF">DBRI00130_LOCUS18831</name>
</gene>
<dbReference type="Pfam" id="PF00378">
    <property type="entry name" value="ECH_1"/>
    <property type="match status" value="1"/>
</dbReference>
<dbReference type="Gene3D" id="3.90.226.10">
    <property type="entry name" value="2-enoyl-CoA Hydratase, Chain A, domain 1"/>
    <property type="match status" value="1"/>
</dbReference>
<organism evidence="2">
    <name type="scientific">Ditylum brightwellii</name>
    <dbReference type="NCBI Taxonomy" id="49249"/>
    <lineage>
        <taxon>Eukaryota</taxon>
        <taxon>Sar</taxon>
        <taxon>Stramenopiles</taxon>
        <taxon>Ochrophyta</taxon>
        <taxon>Bacillariophyta</taxon>
        <taxon>Mediophyceae</taxon>
        <taxon>Lithodesmiophycidae</taxon>
        <taxon>Lithodesmiales</taxon>
        <taxon>Lithodesmiaceae</taxon>
        <taxon>Ditylum</taxon>
    </lineage>
</organism>
<proteinExistence type="inferred from homology"/>
<evidence type="ECO:0000256" key="1">
    <source>
        <dbReference type="ARBA" id="ARBA00005254"/>
    </source>
</evidence>
<accession>A0A7S4VJG7</accession>
<dbReference type="SUPFAM" id="SSF52096">
    <property type="entry name" value="ClpP/crotonase"/>
    <property type="match status" value="1"/>
</dbReference>
<evidence type="ECO:0000313" key="2">
    <source>
        <dbReference type="EMBL" id="CAE4614691.1"/>
    </source>
</evidence>
<protein>
    <submittedName>
        <fullName evidence="2">Uncharacterized protein</fullName>
    </submittedName>
</protein>
<dbReference type="PANTHER" id="PTHR43802:SF1">
    <property type="entry name" value="IP11341P-RELATED"/>
    <property type="match status" value="1"/>
</dbReference>
<dbReference type="CDD" id="cd06558">
    <property type="entry name" value="crotonase-like"/>
    <property type="match status" value="1"/>
</dbReference>
<reference evidence="2" key="1">
    <citation type="submission" date="2021-01" db="EMBL/GenBank/DDBJ databases">
        <authorList>
            <person name="Corre E."/>
            <person name="Pelletier E."/>
            <person name="Niang G."/>
            <person name="Scheremetjew M."/>
            <person name="Finn R."/>
            <person name="Kale V."/>
            <person name="Holt S."/>
            <person name="Cochrane G."/>
            <person name="Meng A."/>
            <person name="Brown T."/>
            <person name="Cohen L."/>
        </authorList>
    </citation>
    <scope>NUCLEOTIDE SEQUENCE</scope>
    <source>
        <strain evidence="2">GSO104</strain>
    </source>
</reference>
<dbReference type="InterPro" id="IPR001753">
    <property type="entry name" value="Enoyl-CoA_hydra/iso"/>
</dbReference>